<dbReference type="PANTHER" id="PTHR30346:SF0">
    <property type="entry name" value="HCA OPERON TRANSCRIPTIONAL ACTIVATOR HCAR"/>
    <property type="match status" value="1"/>
</dbReference>
<dbReference type="OrthoDB" id="9803735at2"/>
<dbReference type="RefSeq" id="WP_144350704.1">
    <property type="nucleotide sequence ID" value="NZ_CP036259.1"/>
</dbReference>
<dbReference type="InterPro" id="IPR036390">
    <property type="entry name" value="WH_DNA-bd_sf"/>
</dbReference>
<gene>
    <name evidence="6" type="primary">gltC_4</name>
    <name evidence="6" type="ORF">SPTER_25510</name>
</gene>
<name>A0A517DV33_9FIRM</name>
<dbReference type="GO" id="GO:0032993">
    <property type="term" value="C:protein-DNA complex"/>
    <property type="evidence" value="ECO:0007669"/>
    <property type="project" value="TreeGrafter"/>
</dbReference>
<evidence type="ECO:0000256" key="4">
    <source>
        <dbReference type="ARBA" id="ARBA00023163"/>
    </source>
</evidence>
<keyword evidence="7" id="KW-1185">Reference proteome</keyword>
<evidence type="ECO:0000259" key="5">
    <source>
        <dbReference type="PROSITE" id="PS50931"/>
    </source>
</evidence>
<keyword evidence="3" id="KW-0238">DNA-binding</keyword>
<protein>
    <submittedName>
        <fullName evidence="6">HTH-type transcriptional regulator GltC</fullName>
    </submittedName>
</protein>
<feature type="domain" description="HTH lysR-type" evidence="5">
    <location>
        <begin position="1"/>
        <end position="58"/>
    </location>
</feature>
<evidence type="ECO:0000256" key="1">
    <source>
        <dbReference type="ARBA" id="ARBA00009437"/>
    </source>
</evidence>
<keyword evidence="4" id="KW-0804">Transcription</keyword>
<keyword evidence="2" id="KW-0805">Transcription regulation</keyword>
<dbReference type="AlphaFoldDB" id="A0A517DV33"/>
<proteinExistence type="inferred from homology"/>
<dbReference type="GO" id="GO:0003700">
    <property type="term" value="F:DNA-binding transcription factor activity"/>
    <property type="evidence" value="ECO:0007669"/>
    <property type="project" value="InterPro"/>
</dbReference>
<comment type="similarity">
    <text evidence="1">Belongs to the LysR transcriptional regulatory family.</text>
</comment>
<dbReference type="InterPro" id="IPR000847">
    <property type="entry name" value="LysR_HTH_N"/>
</dbReference>
<dbReference type="Gene3D" id="3.40.190.290">
    <property type="match status" value="1"/>
</dbReference>
<dbReference type="PANTHER" id="PTHR30346">
    <property type="entry name" value="TRANSCRIPTIONAL DUAL REGULATOR HCAR-RELATED"/>
    <property type="match status" value="1"/>
</dbReference>
<dbReference type="PRINTS" id="PR00039">
    <property type="entry name" value="HTHLYSR"/>
</dbReference>
<dbReference type="GO" id="GO:0003677">
    <property type="term" value="F:DNA binding"/>
    <property type="evidence" value="ECO:0007669"/>
    <property type="project" value="UniProtKB-KW"/>
</dbReference>
<dbReference type="InterPro" id="IPR036388">
    <property type="entry name" value="WH-like_DNA-bd_sf"/>
</dbReference>
<dbReference type="Pfam" id="PF00126">
    <property type="entry name" value="HTH_1"/>
    <property type="match status" value="1"/>
</dbReference>
<dbReference type="Pfam" id="PF03466">
    <property type="entry name" value="LysR_substrate"/>
    <property type="match status" value="1"/>
</dbReference>
<dbReference type="Proteomes" id="UP000320776">
    <property type="component" value="Chromosome"/>
</dbReference>
<dbReference type="FunFam" id="1.10.10.10:FF:000001">
    <property type="entry name" value="LysR family transcriptional regulator"/>
    <property type="match status" value="1"/>
</dbReference>
<organism evidence="6 7">
    <name type="scientific">Sporomusa termitida</name>
    <dbReference type="NCBI Taxonomy" id="2377"/>
    <lineage>
        <taxon>Bacteria</taxon>
        <taxon>Bacillati</taxon>
        <taxon>Bacillota</taxon>
        <taxon>Negativicutes</taxon>
        <taxon>Selenomonadales</taxon>
        <taxon>Sporomusaceae</taxon>
        <taxon>Sporomusa</taxon>
    </lineage>
</organism>
<dbReference type="InterPro" id="IPR005119">
    <property type="entry name" value="LysR_subst-bd"/>
</dbReference>
<dbReference type="CDD" id="cd05466">
    <property type="entry name" value="PBP2_LTTR_substrate"/>
    <property type="match status" value="1"/>
</dbReference>
<dbReference type="SUPFAM" id="SSF46785">
    <property type="entry name" value="Winged helix' DNA-binding domain"/>
    <property type="match status" value="1"/>
</dbReference>
<reference evidence="6 7" key="1">
    <citation type="submission" date="2019-02" db="EMBL/GenBank/DDBJ databases">
        <title>Closed genome of Sporomusa termitida DSM 4440.</title>
        <authorList>
            <person name="Poehlein A."/>
            <person name="Daniel R."/>
        </authorList>
    </citation>
    <scope>NUCLEOTIDE SEQUENCE [LARGE SCALE GENOMIC DNA]</scope>
    <source>
        <strain evidence="6 7">DSM 4440</strain>
    </source>
</reference>
<dbReference type="Gene3D" id="1.10.10.10">
    <property type="entry name" value="Winged helix-like DNA-binding domain superfamily/Winged helix DNA-binding domain"/>
    <property type="match status" value="1"/>
</dbReference>
<dbReference type="EMBL" id="CP036259">
    <property type="protein sequence ID" value="QDR81177.1"/>
    <property type="molecule type" value="Genomic_DNA"/>
</dbReference>
<dbReference type="PROSITE" id="PS50931">
    <property type="entry name" value="HTH_LYSR"/>
    <property type="match status" value="1"/>
</dbReference>
<dbReference type="SUPFAM" id="SSF53850">
    <property type="entry name" value="Periplasmic binding protein-like II"/>
    <property type="match status" value="1"/>
</dbReference>
<evidence type="ECO:0000313" key="6">
    <source>
        <dbReference type="EMBL" id="QDR81177.1"/>
    </source>
</evidence>
<dbReference type="KEGG" id="sted:SPTER_25510"/>
<evidence type="ECO:0000256" key="2">
    <source>
        <dbReference type="ARBA" id="ARBA00023015"/>
    </source>
</evidence>
<accession>A0A517DV33</accession>
<sequence length="305" mass="34536">MDIRYLRSFIMVAQCLSFTEAAKRMFIGQSTISKQIADFEEALGVELLIRHHCSLELTVAGKTLLREGVNLLNNVAAVVEKTRQASNGIRGNLKIGCFGDESAFLPNAIKRFRALFPQIHMDIQILTLKMLEDALDSEELDLAFTVRLGNQFKADKFMQRVIYKFPLCFLLPSNHPYAGETSIDISAFANESFILLSEKENSDDYKWFIKFCEKQGFSPNIVSTTTQLEGIFWLVEAGVGISFWSKNPKLAHYTPSGISLVDMQGKDACANIVAIWKKKHNNPAIQLFFKVLETIDENSMTMHYR</sequence>
<evidence type="ECO:0000313" key="7">
    <source>
        <dbReference type="Proteomes" id="UP000320776"/>
    </source>
</evidence>
<evidence type="ECO:0000256" key="3">
    <source>
        <dbReference type="ARBA" id="ARBA00023125"/>
    </source>
</evidence>